<name>A0ABN8LUL5_9CNID</name>
<comment type="caution">
    <text evidence="1">The sequence shown here is derived from an EMBL/GenBank/DDBJ whole genome shotgun (WGS) entry which is preliminary data.</text>
</comment>
<evidence type="ECO:0000313" key="2">
    <source>
        <dbReference type="Proteomes" id="UP001159427"/>
    </source>
</evidence>
<keyword evidence="2" id="KW-1185">Reference proteome</keyword>
<gene>
    <name evidence="1" type="ORF">PEVE_00002747</name>
</gene>
<proteinExistence type="predicted"/>
<organism evidence="1 2">
    <name type="scientific">Porites evermanni</name>
    <dbReference type="NCBI Taxonomy" id="104178"/>
    <lineage>
        <taxon>Eukaryota</taxon>
        <taxon>Metazoa</taxon>
        <taxon>Cnidaria</taxon>
        <taxon>Anthozoa</taxon>
        <taxon>Hexacorallia</taxon>
        <taxon>Scleractinia</taxon>
        <taxon>Fungiina</taxon>
        <taxon>Poritidae</taxon>
        <taxon>Porites</taxon>
    </lineage>
</organism>
<dbReference type="EMBL" id="CALNXI010000116">
    <property type="protein sequence ID" value="CAH3019463.1"/>
    <property type="molecule type" value="Genomic_DNA"/>
</dbReference>
<protein>
    <submittedName>
        <fullName evidence="1">Uncharacterized protein</fullName>
    </submittedName>
</protein>
<reference evidence="1 2" key="1">
    <citation type="submission" date="2022-05" db="EMBL/GenBank/DDBJ databases">
        <authorList>
            <consortium name="Genoscope - CEA"/>
            <person name="William W."/>
        </authorList>
    </citation>
    <scope>NUCLEOTIDE SEQUENCE [LARGE SCALE GENOMIC DNA]</scope>
</reference>
<evidence type="ECO:0000313" key="1">
    <source>
        <dbReference type="EMBL" id="CAH3019463.1"/>
    </source>
</evidence>
<sequence length="289" mass="32479">MKDRELNDLIMVEVIYAIKREIRRYSKGPECILKLKSPGDIRKFSNESLYQQLLVKCPKIAVLITSICQPGNLKGNMPLLSDVETTIRFRNAVCMATSICLHQHNQQLSATHYRMSLLLNGGPKALTLEHCSHLGICMSHPSAISIQKKASAPSSTKATSWKDDTPSKSLQIKFLKEVLKEKHSSHTDLSHDKAEGTHNSLVYPRHVVVSAVKDIEKSIVHYKQGLLGLDFLNTNKSGDMADLLKKFQKEYVPMKEDHRSGKSSSLVWENYTLVTELNKKSEPVQVATL</sequence>
<accession>A0ABN8LUL5</accession>
<dbReference type="Proteomes" id="UP001159427">
    <property type="component" value="Unassembled WGS sequence"/>
</dbReference>